<protein>
    <recommendedName>
        <fullName evidence="4">Lipoprotein</fullName>
    </recommendedName>
</protein>
<feature type="chain" id="PRO_5015590610" description="Lipoprotein" evidence="1">
    <location>
        <begin position="27"/>
        <end position="122"/>
    </location>
</feature>
<keyword evidence="1" id="KW-0732">Signal</keyword>
<keyword evidence="3" id="KW-1185">Reference proteome</keyword>
<evidence type="ECO:0000313" key="3">
    <source>
        <dbReference type="Proteomes" id="UP000237082"/>
    </source>
</evidence>
<evidence type="ECO:0008006" key="4">
    <source>
        <dbReference type="Google" id="ProtNLM"/>
    </source>
</evidence>
<proteinExistence type="predicted"/>
<sequence>MKSIKLIAACAALVALAGCATPQGYAQKVSIWQGRDANELLAAWGAPSAQMTMPNGKLLYTYRSAYSQDMPIQSSGFYHPWSISGGGSVYYSCTTNFVIDPASQQILSFSFDGNDCVAPMKK</sequence>
<dbReference type="OrthoDB" id="8589311at2"/>
<name>A0A2S5DGK3_9NEIS</name>
<dbReference type="EMBL" id="PQWB01000034">
    <property type="protein sequence ID" value="POZ62223.1"/>
    <property type="molecule type" value="Genomic_DNA"/>
</dbReference>
<organism evidence="2 3">
    <name type="scientific">Chromobacterium alticapitis</name>
    <dbReference type="NCBI Taxonomy" id="2073169"/>
    <lineage>
        <taxon>Bacteria</taxon>
        <taxon>Pseudomonadati</taxon>
        <taxon>Pseudomonadota</taxon>
        <taxon>Betaproteobacteria</taxon>
        <taxon>Neisseriales</taxon>
        <taxon>Chromobacteriaceae</taxon>
        <taxon>Chromobacterium</taxon>
    </lineage>
</organism>
<reference evidence="3" key="1">
    <citation type="submission" date="2018-02" db="EMBL/GenBank/DDBJ databases">
        <authorList>
            <person name="O'Hara-Hanley K."/>
            <person name="Soby S."/>
        </authorList>
    </citation>
    <scope>NUCLEOTIDE SEQUENCE [LARGE SCALE GENOMIC DNA]</scope>
    <source>
        <strain evidence="3">MWU14-2602</strain>
    </source>
</reference>
<dbReference type="RefSeq" id="WP_103902476.1">
    <property type="nucleotide sequence ID" value="NZ_PQWB01000034.1"/>
</dbReference>
<evidence type="ECO:0000256" key="1">
    <source>
        <dbReference type="SAM" id="SignalP"/>
    </source>
</evidence>
<gene>
    <name evidence="2" type="ORF">C2I19_09545</name>
</gene>
<dbReference type="PROSITE" id="PS51257">
    <property type="entry name" value="PROKAR_LIPOPROTEIN"/>
    <property type="match status" value="1"/>
</dbReference>
<feature type="signal peptide" evidence="1">
    <location>
        <begin position="1"/>
        <end position="26"/>
    </location>
</feature>
<accession>A0A2S5DGK3</accession>
<dbReference type="Proteomes" id="UP000237082">
    <property type="component" value="Unassembled WGS sequence"/>
</dbReference>
<dbReference type="AlphaFoldDB" id="A0A2S5DGK3"/>
<comment type="caution">
    <text evidence="2">The sequence shown here is derived from an EMBL/GenBank/DDBJ whole genome shotgun (WGS) entry which is preliminary data.</text>
</comment>
<evidence type="ECO:0000313" key="2">
    <source>
        <dbReference type="EMBL" id="POZ62223.1"/>
    </source>
</evidence>